<proteinExistence type="predicted"/>
<comment type="caution">
    <text evidence="1">The sequence shown here is derived from an EMBL/GenBank/DDBJ whole genome shotgun (WGS) entry which is preliminary data.</text>
</comment>
<evidence type="ECO:0000313" key="2">
    <source>
        <dbReference type="Proteomes" id="UP000324897"/>
    </source>
</evidence>
<dbReference type="Gramene" id="TVU22881">
    <property type="protein sequence ID" value="TVU22881"/>
    <property type="gene ID" value="EJB05_32602"/>
</dbReference>
<name>A0A5J9UHZ4_9POAL</name>
<dbReference type="EMBL" id="RWGY01000026">
    <property type="protein sequence ID" value="TVU22881.1"/>
    <property type="molecule type" value="Genomic_DNA"/>
</dbReference>
<evidence type="ECO:0000313" key="1">
    <source>
        <dbReference type="EMBL" id="TVU22881.1"/>
    </source>
</evidence>
<protein>
    <submittedName>
        <fullName evidence="1">Uncharacterized protein</fullName>
    </submittedName>
</protein>
<organism evidence="1 2">
    <name type="scientific">Eragrostis curvula</name>
    <name type="common">weeping love grass</name>
    <dbReference type="NCBI Taxonomy" id="38414"/>
    <lineage>
        <taxon>Eukaryota</taxon>
        <taxon>Viridiplantae</taxon>
        <taxon>Streptophyta</taxon>
        <taxon>Embryophyta</taxon>
        <taxon>Tracheophyta</taxon>
        <taxon>Spermatophyta</taxon>
        <taxon>Magnoliopsida</taxon>
        <taxon>Liliopsida</taxon>
        <taxon>Poales</taxon>
        <taxon>Poaceae</taxon>
        <taxon>PACMAD clade</taxon>
        <taxon>Chloridoideae</taxon>
        <taxon>Eragrostideae</taxon>
        <taxon>Eragrostidinae</taxon>
        <taxon>Eragrostis</taxon>
    </lineage>
</organism>
<keyword evidence="2" id="KW-1185">Reference proteome</keyword>
<reference evidence="1 2" key="1">
    <citation type="journal article" date="2019" name="Sci. Rep.">
        <title>A high-quality genome of Eragrostis curvula grass provides insights into Poaceae evolution and supports new strategies to enhance forage quality.</title>
        <authorList>
            <person name="Carballo J."/>
            <person name="Santos B.A.C.M."/>
            <person name="Zappacosta D."/>
            <person name="Garbus I."/>
            <person name="Selva J.P."/>
            <person name="Gallo C.A."/>
            <person name="Diaz A."/>
            <person name="Albertini E."/>
            <person name="Caccamo M."/>
            <person name="Echenique V."/>
        </authorList>
    </citation>
    <scope>NUCLEOTIDE SEQUENCE [LARGE SCALE GENOMIC DNA]</scope>
    <source>
        <strain evidence="2">cv. Victoria</strain>
        <tissue evidence="1">Leaf</tissue>
    </source>
</reference>
<gene>
    <name evidence="1" type="ORF">EJB05_32602</name>
</gene>
<accession>A0A5J9UHZ4</accession>
<feature type="non-terminal residue" evidence="1">
    <location>
        <position position="1"/>
    </location>
</feature>
<dbReference type="OrthoDB" id="721280at2759"/>
<sequence>PFHATPVPTSPNSAFASVGGAVLSPRDLAFPKQLPHLIDEEFIIHAAGLYRCHPTLRTNGKDLREACEQYVSGVSHLIKNDKLYADVMDKILTLGLEPDWDFAEKFQDEMVLKLKAADAAAAAAEDARNEVGYQMHHFMFATFLNLIENAVQFQKERSGRQKLQIAEKRSHSDLIES</sequence>
<dbReference type="AlphaFoldDB" id="A0A5J9UHZ4"/>
<dbReference type="Proteomes" id="UP000324897">
    <property type="component" value="Unassembled WGS sequence"/>
</dbReference>